<dbReference type="Proteomes" id="UP000310406">
    <property type="component" value="Unassembled WGS sequence"/>
</dbReference>
<reference evidence="3 4" key="1">
    <citation type="submission" date="2019-03" db="EMBL/GenBank/DDBJ databases">
        <title>Muricauda SCR12 sp.nov, a marine bacterium isolated from Pacific Ocean:the Okinawa trough.</title>
        <authorList>
            <person name="Liu L."/>
        </authorList>
    </citation>
    <scope>NUCLEOTIDE SEQUENCE [LARGE SCALE GENOMIC DNA]</scope>
    <source>
        <strain evidence="3 4">SCR12</strain>
    </source>
</reference>
<comment type="similarity">
    <text evidence="1">Belongs to the AHA1 family.</text>
</comment>
<dbReference type="OrthoDB" id="2355173at2"/>
<evidence type="ECO:0000256" key="1">
    <source>
        <dbReference type="ARBA" id="ARBA00006817"/>
    </source>
</evidence>
<protein>
    <submittedName>
        <fullName evidence="3">SRPBCC domain-containing protein</fullName>
    </submittedName>
</protein>
<dbReference type="InterPro" id="IPR023393">
    <property type="entry name" value="START-like_dom_sf"/>
</dbReference>
<dbReference type="SUPFAM" id="SSF55961">
    <property type="entry name" value="Bet v1-like"/>
    <property type="match status" value="1"/>
</dbReference>
<comment type="caution">
    <text evidence="3">The sequence shown here is derived from an EMBL/GenBank/DDBJ whole genome shotgun (WGS) entry which is preliminary data.</text>
</comment>
<dbReference type="InterPro" id="IPR013538">
    <property type="entry name" value="ASHA1/2-like_C"/>
</dbReference>
<dbReference type="Pfam" id="PF08327">
    <property type="entry name" value="AHSA1"/>
    <property type="match status" value="1"/>
</dbReference>
<dbReference type="EMBL" id="SNTZ01000008">
    <property type="protein sequence ID" value="THV58163.1"/>
    <property type="molecule type" value="Genomic_DNA"/>
</dbReference>
<evidence type="ECO:0000259" key="2">
    <source>
        <dbReference type="Pfam" id="PF08327"/>
    </source>
</evidence>
<evidence type="ECO:0000313" key="3">
    <source>
        <dbReference type="EMBL" id="THV58163.1"/>
    </source>
</evidence>
<gene>
    <name evidence="3" type="ORF">EZV76_12855</name>
</gene>
<feature type="domain" description="Activator of Hsp90 ATPase homologue 1/2-like C-terminal" evidence="2">
    <location>
        <begin position="14"/>
        <end position="138"/>
    </location>
</feature>
<accession>A0A4S8RID8</accession>
<proteinExistence type="inferred from homology"/>
<organism evidence="3 4">
    <name type="scientific">Flagellimonas alvinocaridis</name>
    <dbReference type="NCBI Taxonomy" id="2530200"/>
    <lineage>
        <taxon>Bacteria</taxon>
        <taxon>Pseudomonadati</taxon>
        <taxon>Bacteroidota</taxon>
        <taxon>Flavobacteriia</taxon>
        <taxon>Flavobacteriales</taxon>
        <taxon>Flavobacteriaceae</taxon>
        <taxon>Flagellimonas</taxon>
    </lineage>
</organism>
<dbReference type="Gene3D" id="3.30.530.20">
    <property type="match status" value="1"/>
</dbReference>
<keyword evidence="4" id="KW-1185">Reference proteome</keyword>
<name>A0A4S8RID8_9FLAO</name>
<dbReference type="CDD" id="cd07814">
    <property type="entry name" value="SRPBCC_CalC_Aha1-like"/>
    <property type="match status" value="1"/>
</dbReference>
<evidence type="ECO:0000313" key="4">
    <source>
        <dbReference type="Proteomes" id="UP000310406"/>
    </source>
</evidence>
<sequence length="148" mass="17087">MQREIKHRFAFSQPVEIVWEHLTDSELLAQWLMPNDFKPVVGHKFQFGAKPKYPLGFDGRIYCEVLEIVPYKKLVYSWKGGLSKENPSLVSTVTWILTPVDHGTVLELEHEGFKGVKNYLAFIIMDKGWAKIGKRMSKQLNLSSHDII</sequence>
<dbReference type="RefSeq" id="WP_136566972.1">
    <property type="nucleotide sequence ID" value="NZ_SNTZ01000008.1"/>
</dbReference>
<dbReference type="AlphaFoldDB" id="A0A4S8RID8"/>